<dbReference type="EMBL" id="LMZQ01000008">
    <property type="protein sequence ID" value="KRT15640.1"/>
    <property type="molecule type" value="Genomic_DNA"/>
</dbReference>
<name>A0A0T5VP99_9SPHI</name>
<reference evidence="1 2" key="1">
    <citation type="submission" date="2015-11" db="EMBL/GenBank/DDBJ databases">
        <title>Sequence of Pedobacter ginsenosidimutans.</title>
        <authorList>
            <person name="Carson E."/>
            <person name="Keyser V."/>
            <person name="Newman J."/>
            <person name="Miller J."/>
        </authorList>
    </citation>
    <scope>NUCLEOTIDE SEQUENCE [LARGE SCALE GENOMIC DNA]</scope>
    <source>
        <strain evidence="1 2">KACC 14530</strain>
    </source>
</reference>
<evidence type="ECO:0000313" key="1">
    <source>
        <dbReference type="EMBL" id="KRT15640.1"/>
    </source>
</evidence>
<protein>
    <submittedName>
        <fullName evidence="1">Uncharacterized protein</fullName>
    </submittedName>
</protein>
<accession>A0A0T5VP99</accession>
<evidence type="ECO:0000313" key="2">
    <source>
        <dbReference type="Proteomes" id="UP000051950"/>
    </source>
</evidence>
<proteinExistence type="predicted"/>
<dbReference type="Proteomes" id="UP000051950">
    <property type="component" value="Unassembled WGS sequence"/>
</dbReference>
<dbReference type="AlphaFoldDB" id="A0A0T5VP99"/>
<keyword evidence="2" id="KW-1185">Reference proteome</keyword>
<comment type="caution">
    <text evidence="1">The sequence shown here is derived from an EMBL/GenBank/DDBJ whole genome shotgun (WGS) entry which is preliminary data.</text>
</comment>
<gene>
    <name evidence="1" type="ORF">ASU31_13325</name>
</gene>
<sequence length="71" mass="8394">MIRFFWGLGFRENHFERLSLKKQLISFLEKQSLRFMAMLVPPHAHTPAGFKRKAGIRHVGFRKLSLLHSFV</sequence>
<organism evidence="1 2">
    <name type="scientific">Pedobacter ginsenosidimutans</name>
    <dbReference type="NCBI Taxonomy" id="687842"/>
    <lineage>
        <taxon>Bacteria</taxon>
        <taxon>Pseudomonadati</taxon>
        <taxon>Bacteroidota</taxon>
        <taxon>Sphingobacteriia</taxon>
        <taxon>Sphingobacteriales</taxon>
        <taxon>Sphingobacteriaceae</taxon>
        <taxon>Pedobacter</taxon>
    </lineage>
</organism>